<feature type="region of interest" description="Disordered" evidence="1">
    <location>
        <begin position="179"/>
        <end position="208"/>
    </location>
</feature>
<dbReference type="Proteomes" id="UP000886520">
    <property type="component" value="Chromosome 22"/>
</dbReference>
<keyword evidence="4" id="KW-1185">Reference proteome</keyword>
<evidence type="ECO:0000313" key="3">
    <source>
        <dbReference type="EMBL" id="KAI5062718.1"/>
    </source>
</evidence>
<sequence length="292" mass="31725">MGASSTDHYISGREKAACLYWVGGFVFMGFAAGTMYQHHASFFQLAAAYARAAAEHAWDAVCVALAIAAIAMGLLGGHYPDHDISSRHSPAFHEFMSLGLAARQRYCYVEDDDGDDDDCCCTVSDSNIVALIEASADNSVKIDQEAACNHNQLHQAGLHVDQAAPGTIASSHEALSLKKTTSSGTLEVRKSQSQSSETARMPDEYAGDGEDKLGYGVLQELEQRPAAGPANYSMQALQGGWYSGSDAINASNYDRAEEEEWTAEINRKADAFIASFREQMRRELQRELMLCT</sequence>
<proteinExistence type="predicted"/>
<evidence type="ECO:0000313" key="4">
    <source>
        <dbReference type="Proteomes" id="UP000886520"/>
    </source>
</evidence>
<gene>
    <name evidence="3" type="ORF">GOP47_0023257</name>
</gene>
<feature type="transmembrane region" description="Helical" evidence="2">
    <location>
        <begin position="18"/>
        <end position="36"/>
    </location>
</feature>
<keyword evidence="2" id="KW-0472">Membrane</keyword>
<dbReference type="AlphaFoldDB" id="A0A9D4U817"/>
<evidence type="ECO:0000256" key="1">
    <source>
        <dbReference type="SAM" id="MobiDB-lite"/>
    </source>
</evidence>
<protein>
    <submittedName>
        <fullName evidence="3">Uncharacterized protein</fullName>
    </submittedName>
</protein>
<evidence type="ECO:0000256" key="2">
    <source>
        <dbReference type="SAM" id="Phobius"/>
    </source>
</evidence>
<keyword evidence="2" id="KW-0812">Transmembrane</keyword>
<reference evidence="3" key="1">
    <citation type="submission" date="2021-01" db="EMBL/GenBank/DDBJ databases">
        <title>Adiantum capillus-veneris genome.</title>
        <authorList>
            <person name="Fang Y."/>
            <person name="Liao Q."/>
        </authorList>
    </citation>
    <scope>NUCLEOTIDE SEQUENCE</scope>
    <source>
        <strain evidence="3">H3</strain>
        <tissue evidence="3">Leaf</tissue>
    </source>
</reference>
<organism evidence="3 4">
    <name type="scientific">Adiantum capillus-veneris</name>
    <name type="common">Maidenhair fern</name>
    <dbReference type="NCBI Taxonomy" id="13818"/>
    <lineage>
        <taxon>Eukaryota</taxon>
        <taxon>Viridiplantae</taxon>
        <taxon>Streptophyta</taxon>
        <taxon>Embryophyta</taxon>
        <taxon>Tracheophyta</taxon>
        <taxon>Polypodiopsida</taxon>
        <taxon>Polypodiidae</taxon>
        <taxon>Polypodiales</taxon>
        <taxon>Pteridineae</taxon>
        <taxon>Pteridaceae</taxon>
        <taxon>Vittarioideae</taxon>
        <taxon>Adiantum</taxon>
    </lineage>
</organism>
<name>A0A9D4U817_ADICA</name>
<dbReference type="InterPro" id="IPR008480">
    <property type="entry name" value="DUF761_pln"/>
</dbReference>
<comment type="caution">
    <text evidence="3">The sequence shown here is derived from an EMBL/GenBank/DDBJ whole genome shotgun (WGS) entry which is preliminary data.</text>
</comment>
<accession>A0A9D4U817</accession>
<dbReference type="EMBL" id="JABFUD020000022">
    <property type="protein sequence ID" value="KAI5062718.1"/>
    <property type="molecule type" value="Genomic_DNA"/>
</dbReference>
<keyword evidence="2" id="KW-1133">Transmembrane helix</keyword>
<feature type="transmembrane region" description="Helical" evidence="2">
    <location>
        <begin position="56"/>
        <end position="77"/>
    </location>
</feature>
<dbReference type="Pfam" id="PF05553">
    <property type="entry name" value="DUF761"/>
    <property type="match status" value="1"/>
</dbReference>
<feature type="compositionally biased region" description="Polar residues" evidence="1">
    <location>
        <begin position="179"/>
        <end position="198"/>
    </location>
</feature>